<dbReference type="AlphaFoldDB" id="A0A3S4ZZL2"/>
<feature type="compositionally biased region" description="Acidic residues" evidence="1">
    <location>
        <begin position="61"/>
        <end position="84"/>
    </location>
</feature>
<dbReference type="Proteomes" id="UP000784294">
    <property type="component" value="Unassembled WGS sequence"/>
</dbReference>
<dbReference type="EMBL" id="CAAALY010010653">
    <property type="protein sequence ID" value="VEL11032.1"/>
    <property type="molecule type" value="Genomic_DNA"/>
</dbReference>
<gene>
    <name evidence="2" type="ORF">PXEA_LOCUS4472</name>
</gene>
<evidence type="ECO:0000313" key="3">
    <source>
        <dbReference type="Proteomes" id="UP000784294"/>
    </source>
</evidence>
<proteinExistence type="predicted"/>
<name>A0A3S4ZZL2_9PLAT</name>
<feature type="compositionally biased region" description="Low complexity" evidence="1">
    <location>
        <begin position="31"/>
        <end position="49"/>
    </location>
</feature>
<feature type="compositionally biased region" description="Basic and acidic residues" evidence="1">
    <location>
        <begin position="114"/>
        <end position="123"/>
    </location>
</feature>
<comment type="caution">
    <text evidence="2">The sequence shown here is derived from an EMBL/GenBank/DDBJ whole genome shotgun (WGS) entry which is preliminary data.</text>
</comment>
<keyword evidence="3" id="KW-1185">Reference proteome</keyword>
<protein>
    <submittedName>
        <fullName evidence="2">Uncharacterized protein</fullName>
    </submittedName>
</protein>
<sequence length="123" mass="13187">MVSRLCRYNGLDIPFGIDKLCPDFQISLSTSASSEASCSSGSSSRVHSSTIIKPTPVANSQEEDDEGNKGDDDDEEADGEDEAEVGAIGDVNVGEPEMFGSDAEDTGFEDEEDMHMHDAFEET</sequence>
<organism evidence="2 3">
    <name type="scientific">Protopolystoma xenopodis</name>
    <dbReference type="NCBI Taxonomy" id="117903"/>
    <lineage>
        <taxon>Eukaryota</taxon>
        <taxon>Metazoa</taxon>
        <taxon>Spiralia</taxon>
        <taxon>Lophotrochozoa</taxon>
        <taxon>Platyhelminthes</taxon>
        <taxon>Monogenea</taxon>
        <taxon>Polyopisthocotylea</taxon>
        <taxon>Polystomatidea</taxon>
        <taxon>Polystomatidae</taxon>
        <taxon>Protopolystoma</taxon>
    </lineage>
</organism>
<feature type="region of interest" description="Disordered" evidence="1">
    <location>
        <begin position="31"/>
        <end position="123"/>
    </location>
</feature>
<accession>A0A3S4ZZL2</accession>
<feature type="compositionally biased region" description="Acidic residues" evidence="1">
    <location>
        <begin position="102"/>
        <end position="113"/>
    </location>
</feature>
<evidence type="ECO:0000256" key="1">
    <source>
        <dbReference type="SAM" id="MobiDB-lite"/>
    </source>
</evidence>
<evidence type="ECO:0000313" key="2">
    <source>
        <dbReference type="EMBL" id="VEL11032.1"/>
    </source>
</evidence>
<reference evidence="2" key="1">
    <citation type="submission" date="2018-11" db="EMBL/GenBank/DDBJ databases">
        <authorList>
            <consortium name="Pathogen Informatics"/>
        </authorList>
    </citation>
    <scope>NUCLEOTIDE SEQUENCE</scope>
</reference>